<dbReference type="EnsemblMetazoa" id="AMEC011363-RA">
    <property type="protein sequence ID" value="AMEC011363-PA"/>
    <property type="gene ID" value="AMEC011363"/>
</dbReference>
<evidence type="ECO:0000313" key="3">
    <source>
        <dbReference type="Proteomes" id="UP000075902"/>
    </source>
</evidence>
<dbReference type="AlphaFoldDB" id="A0A182TZW1"/>
<name>A0A182TZW1_9DIPT</name>
<feature type="region of interest" description="Disordered" evidence="1">
    <location>
        <begin position="185"/>
        <end position="205"/>
    </location>
</feature>
<evidence type="ECO:0000313" key="2">
    <source>
        <dbReference type="EnsemblMetazoa" id="AMEC011363-PA"/>
    </source>
</evidence>
<dbReference type="Proteomes" id="UP000075902">
    <property type="component" value="Unassembled WGS sequence"/>
</dbReference>
<reference evidence="2" key="2">
    <citation type="submission" date="2020-05" db="UniProtKB">
        <authorList>
            <consortium name="EnsemblMetazoa"/>
        </authorList>
    </citation>
    <scope>IDENTIFICATION</scope>
    <source>
        <strain evidence="2">CM1001059</strain>
    </source>
</reference>
<accession>A0A182TZW1</accession>
<sequence>MSEYPNLTIAARLRKHPPVLPWLITDVVVVVFTPAITIHVRFACAGAVQPEPGSLVPAAQLRPMFAARVRSGTASLAQLPLTGRILPGVGADTLELVVIAAVIDVAILDDGRLRTGFFVLLRPLLLLLHCLRIVNLGKVDVQCVLVVVLPLDGRDRSAPVVPVQGSLGRRHAPAAMRQFLLRHGDAPSRQQHAPADLSRLTSARQ</sequence>
<organism evidence="2 3">
    <name type="scientific">Anopheles melas</name>
    <dbReference type="NCBI Taxonomy" id="34690"/>
    <lineage>
        <taxon>Eukaryota</taxon>
        <taxon>Metazoa</taxon>
        <taxon>Ecdysozoa</taxon>
        <taxon>Arthropoda</taxon>
        <taxon>Hexapoda</taxon>
        <taxon>Insecta</taxon>
        <taxon>Pterygota</taxon>
        <taxon>Neoptera</taxon>
        <taxon>Endopterygota</taxon>
        <taxon>Diptera</taxon>
        <taxon>Nematocera</taxon>
        <taxon>Culicoidea</taxon>
        <taxon>Culicidae</taxon>
        <taxon>Anophelinae</taxon>
        <taxon>Anopheles</taxon>
    </lineage>
</organism>
<dbReference type="VEuPathDB" id="VectorBase:AMEC011363"/>
<evidence type="ECO:0000256" key="1">
    <source>
        <dbReference type="SAM" id="MobiDB-lite"/>
    </source>
</evidence>
<keyword evidence="3" id="KW-1185">Reference proteome</keyword>
<proteinExistence type="predicted"/>
<protein>
    <submittedName>
        <fullName evidence="2">Uncharacterized protein</fullName>
    </submittedName>
</protein>
<reference evidence="3" key="1">
    <citation type="submission" date="2014-01" db="EMBL/GenBank/DDBJ databases">
        <title>The Genome Sequence of Anopheles melas CM1001059_A (V2).</title>
        <authorList>
            <consortium name="The Broad Institute Genomics Platform"/>
            <person name="Neafsey D.E."/>
            <person name="Besansky N."/>
            <person name="Howell P."/>
            <person name="Walton C."/>
            <person name="Young S.K."/>
            <person name="Zeng Q."/>
            <person name="Gargeya S."/>
            <person name="Fitzgerald M."/>
            <person name="Haas B."/>
            <person name="Abouelleil A."/>
            <person name="Allen A.W."/>
            <person name="Alvarado L."/>
            <person name="Arachchi H.M."/>
            <person name="Berlin A.M."/>
            <person name="Chapman S.B."/>
            <person name="Gainer-Dewar J."/>
            <person name="Goldberg J."/>
            <person name="Griggs A."/>
            <person name="Gujja S."/>
            <person name="Hansen M."/>
            <person name="Howarth C."/>
            <person name="Imamovic A."/>
            <person name="Ireland A."/>
            <person name="Larimer J."/>
            <person name="McCowan C."/>
            <person name="Murphy C."/>
            <person name="Pearson M."/>
            <person name="Poon T.W."/>
            <person name="Priest M."/>
            <person name="Roberts A."/>
            <person name="Saif S."/>
            <person name="Shea T."/>
            <person name="Sisk P."/>
            <person name="Sykes S."/>
            <person name="Wortman J."/>
            <person name="Nusbaum C."/>
            <person name="Birren B."/>
        </authorList>
    </citation>
    <scope>NUCLEOTIDE SEQUENCE [LARGE SCALE GENOMIC DNA]</scope>
    <source>
        <strain evidence="3">CM1001059</strain>
    </source>
</reference>